<dbReference type="AlphaFoldDB" id="A0AAN9UT12"/>
<dbReference type="Pfam" id="PF05686">
    <property type="entry name" value="Glyco_transf_90"/>
    <property type="match status" value="1"/>
</dbReference>
<dbReference type="InterPro" id="IPR051091">
    <property type="entry name" value="O-Glucosyltr/Glycosyltrsf_90"/>
</dbReference>
<keyword evidence="3" id="KW-1133">Transmembrane helix</keyword>
<evidence type="ECO:0000256" key="2">
    <source>
        <dbReference type="ARBA" id="ARBA00022679"/>
    </source>
</evidence>
<sequence>MRKQPKLIILAFGTGGSKTLFQYAVVALVWGIAATDLLYLTERDTGAICPPGWGIERMTPLAQLLAVACDAWVVTQIGNLRQDSENRIRAWPLLATLFFTAAAVLAFLSTWSYWNSNNVIWSVVLTWVSIRDLVLDSIGVAAAILSSIYLLEFFQPMTVGLVVMIAGVSAPLQSKVFDGTLAKVWSQWWGLTMGVVVFLAPGILLRLGISDKDRARTHVQGLVHKYRSVLCAMLALLLVTCQVVLLSPRSVPLTPATLIANAKVESDGWIASAKRSTSLASAVLEYRKRYGMPPPPNFDKWHQFAEDAKSPIIDTFDQIHSDLLPFWGLRPAEIRQRTSHLLEHPQLSMGGIIIQDGQVEISPLVDGPHRWMMDVTKSMIDPFAQWLPNMQLAFNLDDECRISVPHADMHDVTTRGLASQSMLGMQKQLSSFSETQSPPWSQEYLDLDEFAWEKSSPLFVSRSRGAIFDEWISSTCPPDAPVHQYHWWNKKAECMRCSAPHMTDGFLSNWTLSGDLCHQPDLAYLHGFLLSPSALNPSHTLFPVFSQGRVQNFADILYPSPWNYGDKVEYEKESGSAWEKKMNSVYWRGASSDGYGVHGTWQTFARARFVYMFHHAKTSIRRGFDSLVTNGPIVGASLVDEPIADKATEDEPIPKSGHRRSLASFSDWTTTLTTLPDSGTLSRGPQTAVNVSFIGNFARCEESDCSAQHQTFYGSLQADPPPAMDFQEHWRHRHLVDLDGAGFSGRFPPFLESGSLPYRAALFRTWWEERIHAWRHFVPLDLRLHEFRSIMGYLGADGQGDTDAEEMARAGQEWASQALRKEDMRVYMFRLLLEWGRIVDDNREALGFDT</sequence>
<evidence type="ECO:0000259" key="4">
    <source>
        <dbReference type="SMART" id="SM00672"/>
    </source>
</evidence>
<accession>A0AAN9UT12</accession>
<dbReference type="InterPro" id="IPR006598">
    <property type="entry name" value="CAP10"/>
</dbReference>
<keyword evidence="2" id="KW-0808">Transferase</keyword>
<proteinExistence type="inferred from homology"/>
<evidence type="ECO:0000313" key="6">
    <source>
        <dbReference type="Proteomes" id="UP001320420"/>
    </source>
</evidence>
<feature type="transmembrane region" description="Helical" evidence="3">
    <location>
        <begin position="90"/>
        <end position="113"/>
    </location>
</feature>
<dbReference type="PANTHER" id="PTHR12203:SF35">
    <property type="entry name" value="PROTEIN O-GLUCOSYLTRANSFERASE 1"/>
    <property type="match status" value="1"/>
</dbReference>
<keyword evidence="3" id="KW-0812">Transmembrane</keyword>
<dbReference type="PANTHER" id="PTHR12203">
    <property type="entry name" value="KDEL LYS-ASP-GLU-LEU CONTAINING - RELATED"/>
    <property type="match status" value="1"/>
</dbReference>
<keyword evidence="3" id="KW-0472">Membrane</keyword>
<dbReference type="SMART" id="SM00672">
    <property type="entry name" value="CAP10"/>
    <property type="match status" value="1"/>
</dbReference>
<feature type="transmembrane region" description="Helical" evidence="3">
    <location>
        <begin position="158"/>
        <end position="176"/>
    </location>
</feature>
<dbReference type="Proteomes" id="UP001320420">
    <property type="component" value="Unassembled WGS sequence"/>
</dbReference>
<gene>
    <name evidence="5" type="ORF">SLS62_005545</name>
</gene>
<feature type="transmembrane region" description="Helical" evidence="3">
    <location>
        <begin position="188"/>
        <end position="209"/>
    </location>
</feature>
<evidence type="ECO:0000313" key="5">
    <source>
        <dbReference type="EMBL" id="KAK7752577.1"/>
    </source>
</evidence>
<protein>
    <recommendedName>
        <fullName evidence="4">Glycosyl transferase CAP10 domain-containing protein</fullName>
    </recommendedName>
</protein>
<organism evidence="5 6">
    <name type="scientific">Diatrype stigma</name>
    <dbReference type="NCBI Taxonomy" id="117547"/>
    <lineage>
        <taxon>Eukaryota</taxon>
        <taxon>Fungi</taxon>
        <taxon>Dikarya</taxon>
        <taxon>Ascomycota</taxon>
        <taxon>Pezizomycotina</taxon>
        <taxon>Sordariomycetes</taxon>
        <taxon>Xylariomycetidae</taxon>
        <taxon>Xylariales</taxon>
        <taxon>Diatrypaceae</taxon>
        <taxon>Diatrype</taxon>
    </lineage>
</organism>
<reference evidence="5 6" key="1">
    <citation type="submission" date="2024-02" db="EMBL/GenBank/DDBJ databases">
        <title>De novo assembly and annotation of 12 fungi associated with fruit tree decline syndrome in Ontario, Canada.</title>
        <authorList>
            <person name="Sulman M."/>
            <person name="Ellouze W."/>
            <person name="Ilyukhin E."/>
        </authorList>
    </citation>
    <scope>NUCLEOTIDE SEQUENCE [LARGE SCALE GENOMIC DNA]</scope>
    <source>
        <strain evidence="5 6">M11/M66-122</strain>
    </source>
</reference>
<feature type="transmembrane region" description="Helical" evidence="3">
    <location>
        <begin position="20"/>
        <end position="40"/>
    </location>
</feature>
<comment type="similarity">
    <text evidence="1">Belongs to the glycosyltransferase 90 family.</text>
</comment>
<dbReference type="EMBL" id="JAKJXP020000037">
    <property type="protein sequence ID" value="KAK7752577.1"/>
    <property type="molecule type" value="Genomic_DNA"/>
</dbReference>
<evidence type="ECO:0000256" key="3">
    <source>
        <dbReference type="SAM" id="Phobius"/>
    </source>
</evidence>
<evidence type="ECO:0000256" key="1">
    <source>
        <dbReference type="ARBA" id="ARBA00010118"/>
    </source>
</evidence>
<dbReference type="GO" id="GO:0016740">
    <property type="term" value="F:transferase activity"/>
    <property type="evidence" value="ECO:0007669"/>
    <property type="project" value="UniProtKB-KW"/>
</dbReference>
<feature type="domain" description="Glycosyl transferase CAP10" evidence="4">
    <location>
        <begin position="637"/>
        <end position="835"/>
    </location>
</feature>
<comment type="caution">
    <text evidence="5">The sequence shown here is derived from an EMBL/GenBank/DDBJ whole genome shotgun (WGS) entry which is preliminary data.</text>
</comment>
<feature type="transmembrane region" description="Helical" evidence="3">
    <location>
        <begin position="133"/>
        <end position="151"/>
    </location>
</feature>
<feature type="transmembrane region" description="Helical" evidence="3">
    <location>
        <begin position="229"/>
        <end position="247"/>
    </location>
</feature>
<keyword evidence="6" id="KW-1185">Reference proteome</keyword>
<name>A0AAN9UT12_9PEZI</name>